<protein>
    <recommendedName>
        <fullName evidence="5">MYND-type domain-containing protein</fullName>
    </recommendedName>
</protein>
<dbReference type="InterPro" id="IPR027974">
    <property type="entry name" value="DUF4470"/>
</dbReference>
<comment type="caution">
    <text evidence="6">The sequence shown here is derived from an EMBL/GenBank/DDBJ whole genome shotgun (WGS) entry which is preliminary data.</text>
</comment>
<dbReference type="Pfam" id="PF14737">
    <property type="entry name" value="DUF4470"/>
    <property type="match status" value="1"/>
</dbReference>
<keyword evidence="7" id="KW-1185">Reference proteome</keyword>
<feature type="domain" description="MYND-type" evidence="5">
    <location>
        <begin position="12"/>
        <end position="59"/>
    </location>
</feature>
<dbReference type="PROSITE" id="PS50865">
    <property type="entry name" value="ZF_MYND_2"/>
    <property type="match status" value="1"/>
</dbReference>
<dbReference type="InterPro" id="IPR052452">
    <property type="entry name" value="Ankyrin-MYND_dom_contain_2"/>
</dbReference>
<evidence type="ECO:0000313" key="7">
    <source>
        <dbReference type="Proteomes" id="UP001166286"/>
    </source>
</evidence>
<dbReference type="PANTHER" id="PTHR24150:SF14">
    <property type="entry name" value="MYND-TYPE DOMAIN-CONTAINING PROTEIN"/>
    <property type="match status" value="1"/>
</dbReference>
<dbReference type="InterPro" id="IPR002893">
    <property type="entry name" value="Znf_MYND"/>
</dbReference>
<dbReference type="Pfam" id="PF01753">
    <property type="entry name" value="zf-MYND"/>
    <property type="match status" value="1"/>
</dbReference>
<gene>
    <name evidence="6" type="ORF">JMJ35_008890</name>
</gene>
<accession>A0AA39QUK0</accession>
<evidence type="ECO:0000256" key="1">
    <source>
        <dbReference type="ARBA" id="ARBA00022723"/>
    </source>
</evidence>
<keyword evidence="1" id="KW-0479">Metal-binding</keyword>
<keyword evidence="2 4" id="KW-0863">Zinc-finger</keyword>
<evidence type="ECO:0000256" key="3">
    <source>
        <dbReference type="ARBA" id="ARBA00022833"/>
    </source>
</evidence>
<dbReference type="AlphaFoldDB" id="A0AA39QUK0"/>
<proteinExistence type="predicted"/>
<evidence type="ECO:0000256" key="2">
    <source>
        <dbReference type="ARBA" id="ARBA00022771"/>
    </source>
</evidence>
<dbReference type="Gene3D" id="6.10.140.2220">
    <property type="match status" value="1"/>
</dbReference>
<name>A0AA39QUK0_9LECA</name>
<evidence type="ECO:0000313" key="6">
    <source>
        <dbReference type="EMBL" id="KAK0508614.1"/>
    </source>
</evidence>
<dbReference type="SUPFAM" id="SSF144232">
    <property type="entry name" value="HIT/MYND zinc finger-like"/>
    <property type="match status" value="1"/>
</dbReference>
<sequence length="577" mass="65337">MTSPYLITMYHCANTERASSNGRSQCLEAAPNVCKGCFLVQYCGKDCQRAHWNVHKSDCKSSLIKASWKPSWDVENRQPAFIAGDDTPFLHHTSHGRQKYLWGNVPALDLIKLQQNEGVNFGGDLRLLLAASGDIRNIVKSLIGLPETYAGHCEVVVNDKDSDIVARNAILLLIALYFSPEEATPMILHMWYSALVPAQMLGSLRDNILPLIQEVCNKIQAKPAQSLLSKTWTYGTRSLRLILTKEHWNHLLPYFEIPDGLSAVQAQVIRLSTTLAPERKDYLERALLSQPPAWRVCTMKFRKDGILLPFGSSRQEHDSPNPTLYQTTTSWPMLDSADPLEGWPTDEIFDKAPPAKNDMYGSLFFYLQDLLGLFCRRMGRLRVSIQLSQVDARKLPSIIKRDGMDQCLFDRIEVSNITDRGYLGPGITLDTFGPLLKRKTQNPNATIVALFLNAMHEAHSPLDLLKSTRSTMERIRSYIPIDRDMVQASTGNKANLVRFLSAEVLFRDFDAIFNRFKRECHLDEISKAAGLTMKSENTIVRPWPMRLRNNATQREFDVRLASGHTGSEHYVEWKSAV</sequence>
<organism evidence="6 7">
    <name type="scientific">Cladonia borealis</name>
    <dbReference type="NCBI Taxonomy" id="184061"/>
    <lineage>
        <taxon>Eukaryota</taxon>
        <taxon>Fungi</taxon>
        <taxon>Dikarya</taxon>
        <taxon>Ascomycota</taxon>
        <taxon>Pezizomycotina</taxon>
        <taxon>Lecanoromycetes</taxon>
        <taxon>OSLEUM clade</taxon>
        <taxon>Lecanoromycetidae</taxon>
        <taxon>Lecanorales</taxon>
        <taxon>Lecanorineae</taxon>
        <taxon>Cladoniaceae</taxon>
        <taxon>Cladonia</taxon>
    </lineage>
</organism>
<dbReference type="PANTHER" id="PTHR24150">
    <property type="entry name" value="ANKYRIN REPEAT AND MYND DOMAIN-CONTAINING PROTEIN 2"/>
    <property type="match status" value="1"/>
</dbReference>
<evidence type="ECO:0000259" key="5">
    <source>
        <dbReference type="PROSITE" id="PS50865"/>
    </source>
</evidence>
<reference evidence="6" key="1">
    <citation type="submission" date="2023-03" db="EMBL/GenBank/DDBJ databases">
        <title>Complete genome of Cladonia borealis.</title>
        <authorList>
            <person name="Park H."/>
        </authorList>
    </citation>
    <scope>NUCLEOTIDE SEQUENCE</scope>
    <source>
        <strain evidence="6">ANT050790</strain>
    </source>
</reference>
<dbReference type="Proteomes" id="UP001166286">
    <property type="component" value="Unassembled WGS sequence"/>
</dbReference>
<dbReference type="GO" id="GO:0008270">
    <property type="term" value="F:zinc ion binding"/>
    <property type="evidence" value="ECO:0007669"/>
    <property type="project" value="UniProtKB-KW"/>
</dbReference>
<dbReference type="EMBL" id="JAFEKC020000020">
    <property type="protein sequence ID" value="KAK0508614.1"/>
    <property type="molecule type" value="Genomic_DNA"/>
</dbReference>
<evidence type="ECO:0000256" key="4">
    <source>
        <dbReference type="PROSITE-ProRule" id="PRU00134"/>
    </source>
</evidence>
<keyword evidence="3" id="KW-0862">Zinc</keyword>